<evidence type="ECO:0000256" key="1">
    <source>
        <dbReference type="SAM" id="MobiDB-lite"/>
    </source>
</evidence>
<feature type="compositionally biased region" description="Low complexity" evidence="1">
    <location>
        <begin position="44"/>
        <end position="64"/>
    </location>
</feature>
<name>A0ABR1T8Q3_9PEZI</name>
<dbReference type="RefSeq" id="XP_066709841.1">
    <property type="nucleotide sequence ID" value="XM_066864880.1"/>
</dbReference>
<comment type="caution">
    <text evidence="2">The sequence shown here is derived from an EMBL/GenBank/DDBJ whole genome shotgun (WGS) entry which is preliminary data.</text>
</comment>
<proteinExistence type="predicted"/>
<evidence type="ECO:0000313" key="3">
    <source>
        <dbReference type="Proteomes" id="UP001480595"/>
    </source>
</evidence>
<sequence>MASSNSAQHQNTQPKSQAPATSQDVMLAHVGSWTEHNGPVMRDGTAQPPQSSQAQQPATTTAGADQGYQMARWLQESGKEGPWAPHGKGTQDR</sequence>
<dbReference type="Proteomes" id="UP001480595">
    <property type="component" value="Unassembled WGS sequence"/>
</dbReference>
<gene>
    <name evidence="2" type="ORF">PG994_013471</name>
</gene>
<organism evidence="2 3">
    <name type="scientific">Apiospora phragmitis</name>
    <dbReference type="NCBI Taxonomy" id="2905665"/>
    <lineage>
        <taxon>Eukaryota</taxon>
        <taxon>Fungi</taxon>
        <taxon>Dikarya</taxon>
        <taxon>Ascomycota</taxon>
        <taxon>Pezizomycotina</taxon>
        <taxon>Sordariomycetes</taxon>
        <taxon>Xylariomycetidae</taxon>
        <taxon>Amphisphaeriales</taxon>
        <taxon>Apiosporaceae</taxon>
        <taxon>Apiospora</taxon>
    </lineage>
</organism>
<dbReference type="GeneID" id="92097943"/>
<reference evidence="2 3" key="1">
    <citation type="submission" date="2023-01" db="EMBL/GenBank/DDBJ databases">
        <title>Analysis of 21 Apiospora genomes using comparative genomics revels a genus with tremendous synthesis potential of carbohydrate active enzymes and secondary metabolites.</title>
        <authorList>
            <person name="Sorensen T."/>
        </authorList>
    </citation>
    <scope>NUCLEOTIDE SEQUENCE [LARGE SCALE GENOMIC DNA]</scope>
    <source>
        <strain evidence="2 3">CBS 135458</strain>
    </source>
</reference>
<accession>A0ABR1T8Q3</accession>
<keyword evidence="3" id="KW-1185">Reference proteome</keyword>
<evidence type="ECO:0000313" key="2">
    <source>
        <dbReference type="EMBL" id="KAK8042988.1"/>
    </source>
</evidence>
<protein>
    <submittedName>
        <fullName evidence="2">Uncharacterized protein</fullName>
    </submittedName>
</protein>
<dbReference type="EMBL" id="JAQQWL010000013">
    <property type="protein sequence ID" value="KAK8042988.1"/>
    <property type="molecule type" value="Genomic_DNA"/>
</dbReference>
<feature type="region of interest" description="Disordered" evidence="1">
    <location>
        <begin position="1"/>
        <end position="93"/>
    </location>
</feature>
<feature type="compositionally biased region" description="Polar residues" evidence="1">
    <location>
        <begin position="1"/>
        <end position="24"/>
    </location>
</feature>